<feature type="compositionally biased region" description="Basic and acidic residues" evidence="2">
    <location>
        <begin position="45"/>
        <end position="71"/>
    </location>
</feature>
<dbReference type="OrthoDB" id="6436078at2759"/>
<feature type="compositionally biased region" description="Pro residues" evidence="2">
    <location>
        <begin position="241"/>
        <end position="254"/>
    </location>
</feature>
<dbReference type="EMBL" id="LR900216">
    <property type="protein sequence ID" value="CAD7244730.1"/>
    <property type="molecule type" value="Genomic_DNA"/>
</dbReference>
<feature type="compositionally biased region" description="Basic and acidic residues" evidence="2">
    <location>
        <begin position="114"/>
        <end position="130"/>
    </location>
</feature>
<reference evidence="3" key="1">
    <citation type="submission" date="2020-11" db="EMBL/GenBank/DDBJ databases">
        <authorList>
            <person name="Tran Van P."/>
        </authorList>
    </citation>
    <scope>NUCLEOTIDE SEQUENCE</scope>
</reference>
<keyword evidence="4" id="KW-1185">Reference proteome</keyword>
<accession>A0A7R9A3E1</accession>
<protein>
    <submittedName>
        <fullName evidence="3">Uncharacterized protein</fullName>
    </submittedName>
</protein>
<organism evidence="3">
    <name type="scientific">Darwinula stevensoni</name>
    <dbReference type="NCBI Taxonomy" id="69355"/>
    <lineage>
        <taxon>Eukaryota</taxon>
        <taxon>Metazoa</taxon>
        <taxon>Ecdysozoa</taxon>
        <taxon>Arthropoda</taxon>
        <taxon>Crustacea</taxon>
        <taxon>Oligostraca</taxon>
        <taxon>Ostracoda</taxon>
        <taxon>Podocopa</taxon>
        <taxon>Podocopida</taxon>
        <taxon>Darwinulocopina</taxon>
        <taxon>Darwinuloidea</taxon>
        <taxon>Darwinulidae</taxon>
        <taxon>Darwinula</taxon>
    </lineage>
</organism>
<dbReference type="Pfam" id="PF00379">
    <property type="entry name" value="Chitin_bind_4"/>
    <property type="match status" value="1"/>
</dbReference>
<feature type="region of interest" description="Disordered" evidence="2">
    <location>
        <begin position="96"/>
        <end position="291"/>
    </location>
</feature>
<evidence type="ECO:0000256" key="2">
    <source>
        <dbReference type="SAM" id="MobiDB-lite"/>
    </source>
</evidence>
<dbReference type="Proteomes" id="UP000677054">
    <property type="component" value="Unassembled WGS sequence"/>
</dbReference>
<gene>
    <name evidence="3" type="ORF">DSTB1V02_LOCUS4617</name>
</gene>
<sequence length="467" mass="53505">MTGISPVISGKWIGGDPVRDSESGYILLWLAEKCRNPCPGCNTGRGDRGHERSSDRGTVADRWSKPREYGREDKWASASQGFLILLLVITWVEGQGRGREESNPSRSRARTRTRAKERPRPRPVRQHDLFDGLDFNEGVDANFDGEEKPRSREESHRSRFPEPNDEEYDDDDSETFFNPPRRESGFRSPPRLEGGFKPLRHYNLHRPGPEEQEVHRGPLARPRPQRPQPPATRPQSRPRPRPPPPPPPSRPLTPAPEASTYRRRQPPVPGFRRRPTGHETVPGVSPHEQKRLEALVEQQAEKLAELQVIEKIKKEEEKYNNVKSDHYVYVPGKTSYEFVPAGEYEGSRRNQKRDADAAVSASTSDDVPSARQFDKGYRPYSSPEDTRTTFQIHGQDGPHSYRFGYDTGKGYGRQFRYEERDNYGYVRGRYGYYDTLGKLQVVNYSADPHKGFAAEGDFGKYPREKPH</sequence>
<dbReference type="EMBL" id="CAJPEV010000699">
    <property type="protein sequence ID" value="CAG0887713.1"/>
    <property type="molecule type" value="Genomic_DNA"/>
</dbReference>
<keyword evidence="1" id="KW-0193">Cuticle</keyword>
<dbReference type="GO" id="GO:0042302">
    <property type="term" value="F:structural constituent of cuticle"/>
    <property type="evidence" value="ECO:0007669"/>
    <property type="project" value="UniProtKB-UniRule"/>
</dbReference>
<evidence type="ECO:0000313" key="4">
    <source>
        <dbReference type="Proteomes" id="UP000677054"/>
    </source>
</evidence>
<feature type="region of interest" description="Disordered" evidence="2">
    <location>
        <begin position="42"/>
        <end position="71"/>
    </location>
</feature>
<feature type="compositionally biased region" description="Basic and acidic residues" evidence="2">
    <location>
        <begin position="207"/>
        <end position="216"/>
    </location>
</feature>
<feature type="compositionally biased region" description="Low complexity" evidence="2">
    <location>
        <begin position="357"/>
        <end position="370"/>
    </location>
</feature>
<feature type="compositionally biased region" description="Basic and acidic residues" evidence="2">
    <location>
        <begin position="345"/>
        <end position="356"/>
    </location>
</feature>
<dbReference type="InterPro" id="IPR000618">
    <property type="entry name" value="Insect_cuticle"/>
</dbReference>
<evidence type="ECO:0000256" key="1">
    <source>
        <dbReference type="PROSITE-ProRule" id="PRU00497"/>
    </source>
</evidence>
<dbReference type="AlphaFoldDB" id="A0A7R9A3E1"/>
<feature type="region of interest" description="Disordered" evidence="2">
    <location>
        <begin position="342"/>
        <end position="405"/>
    </location>
</feature>
<dbReference type="PROSITE" id="PS51155">
    <property type="entry name" value="CHIT_BIND_RR_2"/>
    <property type="match status" value="1"/>
</dbReference>
<evidence type="ECO:0000313" key="3">
    <source>
        <dbReference type="EMBL" id="CAD7244730.1"/>
    </source>
</evidence>
<name>A0A7R9A3E1_9CRUS</name>
<feature type="compositionally biased region" description="Acidic residues" evidence="2">
    <location>
        <begin position="163"/>
        <end position="174"/>
    </location>
</feature>
<feature type="compositionally biased region" description="Basic and acidic residues" evidence="2">
    <location>
        <begin position="145"/>
        <end position="162"/>
    </location>
</feature>
<proteinExistence type="predicted"/>
<feature type="compositionally biased region" description="Basic residues" evidence="2">
    <location>
        <begin position="261"/>
        <end position="275"/>
    </location>
</feature>